<evidence type="ECO:0000259" key="4">
    <source>
        <dbReference type="Pfam" id="PF09394"/>
    </source>
</evidence>
<dbReference type="PANTHER" id="PTHR36530">
    <property type="entry name" value="INHIBITOR OF CYSTEINE PEPTIDASE"/>
    <property type="match status" value="1"/>
</dbReference>
<sequence length="139" mass="15554">MKNLFKNLAFKLILLTVILILLSGISSAVSLRELSVEEVIEIKLYENPSTGYRWHLNESAAENLQLLKEEYEPLTPDSEADDSESEESEAESSRQLVGQGGIKSWTFRGLEAGYQLLTFELARSGGEAKKTVKYLVLVE</sequence>
<dbReference type="PANTHER" id="PTHR36530:SF1">
    <property type="entry name" value="AMOEBIASIN-1"/>
    <property type="match status" value="1"/>
</dbReference>
<evidence type="ECO:0000313" key="6">
    <source>
        <dbReference type="Proteomes" id="UP000244089"/>
    </source>
</evidence>
<name>A0A2T5RTK8_9FIRM</name>
<comment type="caution">
    <text evidence="5">The sequence shown here is derived from an EMBL/GenBank/DDBJ whole genome shotgun (WGS) entry which is preliminary data.</text>
</comment>
<keyword evidence="1" id="KW-0646">Protease inhibitor</keyword>
<dbReference type="InterPro" id="IPR052781">
    <property type="entry name" value="Cys_protease_inhibitor_I42"/>
</dbReference>
<dbReference type="Proteomes" id="UP000244089">
    <property type="component" value="Unassembled WGS sequence"/>
</dbReference>
<gene>
    <name evidence="5" type="ORF">C8C76_101226</name>
</gene>
<reference evidence="5 6" key="1">
    <citation type="submission" date="2018-04" db="EMBL/GenBank/DDBJ databases">
        <title>Subsurface microbial communities from deep shales in Ohio and West Virginia, USA.</title>
        <authorList>
            <person name="Wrighton K."/>
        </authorList>
    </citation>
    <scope>NUCLEOTIDE SEQUENCE [LARGE SCALE GENOMIC DNA]</scope>
    <source>
        <strain evidence="5 6">WC1</strain>
    </source>
</reference>
<evidence type="ECO:0000256" key="2">
    <source>
        <dbReference type="ARBA" id="ARBA00022704"/>
    </source>
</evidence>
<evidence type="ECO:0000313" key="5">
    <source>
        <dbReference type="EMBL" id="PTW03585.1"/>
    </source>
</evidence>
<feature type="compositionally biased region" description="Acidic residues" evidence="3">
    <location>
        <begin position="78"/>
        <end position="90"/>
    </location>
</feature>
<dbReference type="RefSeq" id="WP_108137821.1">
    <property type="nucleotide sequence ID" value="NZ_QAXS01000001.1"/>
</dbReference>
<feature type="domain" description="Proteinase inhibitor I42 chagasin" evidence="4">
    <location>
        <begin position="34"/>
        <end position="131"/>
    </location>
</feature>
<dbReference type="SUPFAM" id="SSF141066">
    <property type="entry name" value="ICP-like"/>
    <property type="match status" value="1"/>
</dbReference>
<evidence type="ECO:0000256" key="3">
    <source>
        <dbReference type="SAM" id="MobiDB-lite"/>
    </source>
</evidence>
<dbReference type="EMBL" id="QAXS01000001">
    <property type="protein sequence ID" value="PTW03585.1"/>
    <property type="molecule type" value="Genomic_DNA"/>
</dbReference>
<feature type="region of interest" description="Disordered" evidence="3">
    <location>
        <begin position="72"/>
        <end position="98"/>
    </location>
</feature>
<dbReference type="AlphaFoldDB" id="A0A2T5RTK8"/>
<evidence type="ECO:0000256" key="1">
    <source>
        <dbReference type="ARBA" id="ARBA00022690"/>
    </source>
</evidence>
<dbReference type="Gene3D" id="2.60.40.2020">
    <property type="match status" value="1"/>
</dbReference>
<organism evidence="5 6">
    <name type="scientific">Halanaerobium saccharolyticum</name>
    <dbReference type="NCBI Taxonomy" id="43595"/>
    <lineage>
        <taxon>Bacteria</taxon>
        <taxon>Bacillati</taxon>
        <taxon>Bacillota</taxon>
        <taxon>Clostridia</taxon>
        <taxon>Halanaerobiales</taxon>
        <taxon>Halanaerobiaceae</taxon>
        <taxon>Halanaerobium</taxon>
    </lineage>
</organism>
<keyword evidence="2" id="KW-0789">Thiol protease inhibitor</keyword>
<dbReference type="InterPro" id="IPR036331">
    <property type="entry name" value="Chagasin-like_sf"/>
</dbReference>
<dbReference type="Pfam" id="PF09394">
    <property type="entry name" value="Inhibitor_I42"/>
    <property type="match status" value="1"/>
</dbReference>
<dbReference type="GO" id="GO:0004869">
    <property type="term" value="F:cysteine-type endopeptidase inhibitor activity"/>
    <property type="evidence" value="ECO:0007669"/>
    <property type="project" value="UniProtKB-KW"/>
</dbReference>
<dbReference type="OrthoDB" id="48736at2"/>
<dbReference type="InterPro" id="IPR018990">
    <property type="entry name" value="Prot_inh_I42_chagasin"/>
</dbReference>
<accession>A0A2T5RTK8</accession>
<proteinExistence type="predicted"/>
<protein>
    <submittedName>
        <fullName evidence="5">Putative secreted protein</fullName>
    </submittedName>
</protein>